<organismHost>
    <name type="scientific">Bacillus subtilis</name>
    <dbReference type="NCBI Taxonomy" id="1423"/>
</organismHost>
<dbReference type="EMBL" id="KY368640">
    <property type="protein sequence ID" value="APZ82671.1"/>
    <property type="molecule type" value="Genomic_DNA"/>
</dbReference>
<name>A0A217ERD8_BPGO3</name>
<proteinExistence type="predicted"/>
<protein>
    <submittedName>
        <fullName evidence="1">Uncharacterized protein</fullName>
    </submittedName>
</protein>
<evidence type="ECO:0000313" key="1">
    <source>
        <dbReference type="EMBL" id="APZ82671.1"/>
    </source>
</evidence>
<organism evidence="1 2">
    <name type="scientific">Bacillus phage vB_BsuM-Goe3</name>
    <dbReference type="NCBI Taxonomy" id="1933063"/>
    <lineage>
        <taxon>Viruses</taxon>
        <taxon>Duplodnaviria</taxon>
        <taxon>Heunggongvirae</taxon>
        <taxon>Uroviricota</taxon>
        <taxon>Caudoviricetes</taxon>
        <taxon>Herelleviridae</taxon>
        <taxon>Bastillevirinae</taxon>
        <taxon>Grisebachstrassevirus</taxon>
        <taxon>Grisebachstrassevirus goe3</taxon>
    </lineage>
</organism>
<evidence type="ECO:0000313" key="2">
    <source>
        <dbReference type="Proteomes" id="UP000221795"/>
    </source>
</evidence>
<sequence length="66" mass="7801">MNARTMAFVYHRSHEEWKTLEDALKIVDDPDTKRGIIKEIDKRRQNVNKIGEKLEQFEVDVEDDGV</sequence>
<gene>
    <name evidence="1" type="ORF">Goe3_c21000</name>
</gene>
<reference evidence="1" key="1">
    <citation type="journal article" date="2017" name="Viruses">
        <title>Characterization of Bacillus subtilis Viruses vB_BsuM-Goe2 and vB_BsuM-Goe3.</title>
        <authorList>
            <person name="Willms I.M."/>
            <person name="Hoppert M."/>
            <person name="Hertel R."/>
        </authorList>
    </citation>
    <scope>NUCLEOTIDE SEQUENCE [LARGE SCALE GENOMIC DNA]</scope>
</reference>
<keyword evidence="2" id="KW-1185">Reference proteome</keyword>
<dbReference type="Proteomes" id="UP000221795">
    <property type="component" value="Segment"/>
</dbReference>
<accession>A0A217ERD8</accession>